<proteinExistence type="predicted"/>
<keyword evidence="8" id="KW-0131">Cell cycle</keyword>
<feature type="transmembrane region" description="Helical" evidence="6">
    <location>
        <begin position="195"/>
        <end position="213"/>
    </location>
</feature>
<dbReference type="OrthoDB" id="9814843at2"/>
<organism evidence="8 9">
    <name type="scientific">Tritonibacter horizontis</name>
    <dbReference type="NCBI Taxonomy" id="1768241"/>
    <lineage>
        <taxon>Bacteria</taxon>
        <taxon>Pseudomonadati</taxon>
        <taxon>Pseudomonadota</taxon>
        <taxon>Alphaproteobacteria</taxon>
        <taxon>Rhodobacterales</taxon>
        <taxon>Paracoccaceae</taxon>
        <taxon>Tritonibacter</taxon>
    </lineage>
</organism>
<comment type="caution">
    <text evidence="8">The sequence shown here is derived from an EMBL/GenBank/DDBJ whole genome shotgun (WGS) entry which is preliminary data.</text>
</comment>
<feature type="transmembrane region" description="Helical" evidence="6">
    <location>
        <begin position="27"/>
        <end position="48"/>
    </location>
</feature>
<evidence type="ECO:0000256" key="2">
    <source>
        <dbReference type="ARBA" id="ARBA00022475"/>
    </source>
</evidence>
<evidence type="ECO:0000259" key="7">
    <source>
        <dbReference type="Pfam" id="PF02687"/>
    </source>
</evidence>
<feature type="transmembrane region" description="Helical" evidence="6">
    <location>
        <begin position="267"/>
        <end position="284"/>
    </location>
</feature>
<dbReference type="InterPro" id="IPR004513">
    <property type="entry name" value="FtsX"/>
</dbReference>
<feature type="transmembrane region" description="Helical" evidence="6">
    <location>
        <begin position="168"/>
        <end position="189"/>
    </location>
</feature>
<dbReference type="PANTHER" id="PTHR47755">
    <property type="entry name" value="CELL DIVISION PROTEIN FTSX"/>
    <property type="match status" value="1"/>
</dbReference>
<reference evidence="8 9" key="1">
    <citation type="submission" date="2015-12" db="EMBL/GenBank/DDBJ databases">
        <title>Genome sequence of the marine Rhodobacteraceae strain O3.65, Candidatus Tritonibacter horizontis.</title>
        <authorList>
            <person name="Poehlein A."/>
            <person name="Giebel H.A."/>
            <person name="Voget S."/>
            <person name="Brinkhoff T."/>
        </authorList>
    </citation>
    <scope>NUCLEOTIDE SEQUENCE [LARGE SCALE GENOMIC DNA]</scope>
    <source>
        <strain evidence="8 9">O3.65</strain>
    </source>
</reference>
<sequence length="297" mass="31267">MSAFRKLIVGDAQADRVVPPSGFTAQLTLFAAGAMAFLCVFALALSLASGRVAHRWSEELARAATLRINAPAEQRAAQTEAALEILRQTPGVASARALSSDEQAALLAPWFGADVPLDTLPVPQLIEVTEADIGYDATGLRLRLQAEVPGAVLDDHTRWRRPLVDAAIALRRLGVVSIVLIGGAMAAMITLAANAALAANAQVIEVLRLVGAQDSYIAQAFVRRFTLRALSGAAVGMVLGMIGVWLMPEASQEGGFLTGLGFQGWGWLLPLVIPLVSALVAFVATTRAARKRLGDLA</sequence>
<evidence type="ECO:0000256" key="1">
    <source>
        <dbReference type="ARBA" id="ARBA00004651"/>
    </source>
</evidence>
<dbReference type="AlphaFoldDB" id="A0A132BVI4"/>
<accession>A0A132BVI4</accession>
<evidence type="ECO:0000256" key="5">
    <source>
        <dbReference type="ARBA" id="ARBA00023136"/>
    </source>
</evidence>
<dbReference type="Pfam" id="PF02687">
    <property type="entry name" value="FtsX"/>
    <property type="match status" value="1"/>
</dbReference>
<evidence type="ECO:0000313" key="8">
    <source>
        <dbReference type="EMBL" id="KUP91837.1"/>
    </source>
</evidence>
<feature type="transmembrane region" description="Helical" evidence="6">
    <location>
        <begin position="225"/>
        <end position="247"/>
    </location>
</feature>
<feature type="domain" description="ABC3 transporter permease C-terminal" evidence="7">
    <location>
        <begin position="178"/>
        <end position="291"/>
    </location>
</feature>
<keyword evidence="8" id="KW-0132">Cell division</keyword>
<keyword evidence="4 6" id="KW-1133">Transmembrane helix</keyword>
<evidence type="ECO:0000256" key="4">
    <source>
        <dbReference type="ARBA" id="ARBA00022989"/>
    </source>
</evidence>
<dbReference type="GO" id="GO:0051301">
    <property type="term" value="P:cell division"/>
    <property type="evidence" value="ECO:0007669"/>
    <property type="project" value="UniProtKB-KW"/>
</dbReference>
<dbReference type="Proteomes" id="UP000068382">
    <property type="component" value="Unassembled WGS sequence"/>
</dbReference>
<comment type="subcellular location">
    <subcellularLocation>
        <location evidence="1">Cell membrane</location>
        <topology evidence="1">Multi-pass membrane protein</topology>
    </subcellularLocation>
</comment>
<dbReference type="GO" id="GO:0005886">
    <property type="term" value="C:plasma membrane"/>
    <property type="evidence" value="ECO:0007669"/>
    <property type="project" value="UniProtKB-SubCell"/>
</dbReference>
<dbReference type="PANTHER" id="PTHR47755:SF1">
    <property type="entry name" value="CELL DIVISION PROTEIN FTSX"/>
    <property type="match status" value="1"/>
</dbReference>
<dbReference type="RefSeq" id="WP_068246131.1">
    <property type="nucleotide sequence ID" value="NZ_LPUY01000086.1"/>
</dbReference>
<name>A0A132BVI4_9RHOB</name>
<evidence type="ECO:0000313" key="9">
    <source>
        <dbReference type="Proteomes" id="UP000068382"/>
    </source>
</evidence>
<dbReference type="GO" id="GO:0032153">
    <property type="term" value="C:cell division site"/>
    <property type="evidence" value="ECO:0007669"/>
    <property type="project" value="TreeGrafter"/>
</dbReference>
<keyword evidence="2" id="KW-1003">Cell membrane</keyword>
<keyword evidence="9" id="KW-1185">Reference proteome</keyword>
<evidence type="ECO:0000256" key="6">
    <source>
        <dbReference type="SAM" id="Phobius"/>
    </source>
</evidence>
<keyword evidence="5 6" id="KW-0472">Membrane</keyword>
<evidence type="ECO:0000256" key="3">
    <source>
        <dbReference type="ARBA" id="ARBA00022692"/>
    </source>
</evidence>
<dbReference type="PATRIC" id="fig|1768241.3.peg.3455"/>
<keyword evidence="3 6" id="KW-0812">Transmembrane</keyword>
<dbReference type="EMBL" id="LPUY01000086">
    <property type="protein sequence ID" value="KUP91837.1"/>
    <property type="molecule type" value="Genomic_DNA"/>
</dbReference>
<protein>
    <submittedName>
        <fullName evidence="8">Cell division ABC transporter subunit FtsX</fullName>
    </submittedName>
</protein>
<gene>
    <name evidence="8" type="ORF">TRIHO_33070</name>
</gene>
<dbReference type="InterPro" id="IPR003838">
    <property type="entry name" value="ABC3_permease_C"/>
</dbReference>